<feature type="signal peptide" evidence="1">
    <location>
        <begin position="1"/>
        <end position="18"/>
    </location>
</feature>
<evidence type="ECO:0000313" key="3">
    <source>
        <dbReference type="Proteomes" id="UP001597475"/>
    </source>
</evidence>
<organism evidence="2 3">
    <name type="scientific">Deinococcus taklimakanensis</name>
    <dbReference type="NCBI Taxonomy" id="536443"/>
    <lineage>
        <taxon>Bacteria</taxon>
        <taxon>Thermotogati</taxon>
        <taxon>Deinococcota</taxon>
        <taxon>Deinococci</taxon>
        <taxon>Deinococcales</taxon>
        <taxon>Deinococcaceae</taxon>
        <taxon>Deinococcus</taxon>
    </lineage>
</organism>
<keyword evidence="1" id="KW-0732">Signal</keyword>
<protein>
    <submittedName>
        <fullName evidence="2">Uncharacterized protein</fullName>
    </submittedName>
</protein>
<dbReference type="EMBL" id="JBHUMK010000046">
    <property type="protein sequence ID" value="MFD2609838.1"/>
    <property type="molecule type" value="Genomic_DNA"/>
</dbReference>
<accession>A0ABW5P609</accession>
<comment type="caution">
    <text evidence="2">The sequence shown here is derived from an EMBL/GenBank/DDBJ whole genome shotgun (WGS) entry which is preliminary data.</text>
</comment>
<reference evidence="3" key="1">
    <citation type="journal article" date="2019" name="Int. J. Syst. Evol. Microbiol.">
        <title>The Global Catalogue of Microorganisms (GCM) 10K type strain sequencing project: providing services to taxonomists for standard genome sequencing and annotation.</title>
        <authorList>
            <consortium name="The Broad Institute Genomics Platform"/>
            <consortium name="The Broad Institute Genome Sequencing Center for Infectious Disease"/>
            <person name="Wu L."/>
            <person name="Ma J."/>
        </authorList>
    </citation>
    <scope>NUCLEOTIDE SEQUENCE [LARGE SCALE GENOMIC DNA]</scope>
    <source>
        <strain evidence="3">KCTC 33842</strain>
    </source>
</reference>
<dbReference type="RefSeq" id="WP_386845524.1">
    <property type="nucleotide sequence ID" value="NZ_JBHUMK010000046.1"/>
</dbReference>
<proteinExistence type="predicted"/>
<keyword evidence="3" id="KW-1185">Reference proteome</keyword>
<gene>
    <name evidence="2" type="ORF">ACFSR9_10380</name>
</gene>
<evidence type="ECO:0000313" key="2">
    <source>
        <dbReference type="EMBL" id="MFD2609838.1"/>
    </source>
</evidence>
<sequence length="113" mass="12109">MIRKLAVAVLLTLPPALALSLPGKSTTPQAAGVPTLLMRSDEAEKLVYINNVKVSDVEAFTSRAGKKHLRFKATIEGKTYAAIMFEGDWKPADQAALQMGTVHLLGVWGTSTS</sequence>
<dbReference type="Proteomes" id="UP001597475">
    <property type="component" value="Unassembled WGS sequence"/>
</dbReference>
<name>A0ABW5P609_9DEIO</name>
<feature type="chain" id="PRO_5047305984" evidence="1">
    <location>
        <begin position="19"/>
        <end position="113"/>
    </location>
</feature>
<evidence type="ECO:0000256" key="1">
    <source>
        <dbReference type="SAM" id="SignalP"/>
    </source>
</evidence>